<accession>A0A4U8UWB1</accession>
<proteinExistence type="predicted"/>
<sequence length="375" mass="41604">MLGAVVVNENNLVIHVFGDSAFRETISSSDLSSAPSTSSGIFSDRKSPFLELSVNKPMDYVCQEIDHNEVLQTFLPLILLFRTMQEKSADNYESMMMDRLQILFRESNACLIIGIADDSIAPGKVQKFMADVDGVLGFHYGPMIKLVTADFVSIRKIRLKVEKRVRHLLAEYSSDKIQVNTTDISAVHLTISSNQKLINDLMAIPHQLQMYVGTSRCFFLKDGQLIATGNSTPNATPTINRFTSTDLKNIVEFARLSMDGAKTRRGTMEQVWLKLRQDGQRQIVNLFVVPLSDEIDLVCISSVNGSGLIEQLCTILEFLDSIKPGKDLALTLPTITVLLQKFSASLRNLLPSVAEVAATGGLYVLTRHKSLFSSH</sequence>
<dbReference type="EMBL" id="AZBU02000001">
    <property type="protein sequence ID" value="TMS37314.1"/>
    <property type="molecule type" value="Genomic_DNA"/>
</dbReference>
<name>A0A4U8UWB1_STECR</name>
<comment type="caution">
    <text evidence="1">The sequence shown here is derived from an EMBL/GenBank/DDBJ whole genome shotgun (WGS) entry which is preliminary data.</text>
</comment>
<reference evidence="1 2" key="2">
    <citation type="journal article" date="2019" name="G3 (Bethesda)">
        <title>Hybrid Assembly of the Genome of the Entomopathogenic Nematode Steinernema carpocapsae Identifies the X-Chromosome.</title>
        <authorList>
            <person name="Serra L."/>
            <person name="Macchietto M."/>
            <person name="Macias-Munoz A."/>
            <person name="McGill C.J."/>
            <person name="Rodriguez I.M."/>
            <person name="Rodriguez B."/>
            <person name="Murad R."/>
            <person name="Mortazavi A."/>
        </authorList>
    </citation>
    <scope>NUCLEOTIDE SEQUENCE [LARGE SCALE GENOMIC DNA]</scope>
    <source>
        <strain evidence="1 2">ALL</strain>
    </source>
</reference>
<keyword evidence="2" id="KW-1185">Reference proteome</keyword>
<dbReference type="OrthoDB" id="10409370at2759"/>
<dbReference type="AlphaFoldDB" id="A0A4U8UWB1"/>
<evidence type="ECO:0000313" key="1">
    <source>
        <dbReference type="EMBL" id="TMS37314.1"/>
    </source>
</evidence>
<organism evidence="1 2">
    <name type="scientific">Steinernema carpocapsae</name>
    <name type="common">Entomopathogenic nematode</name>
    <dbReference type="NCBI Taxonomy" id="34508"/>
    <lineage>
        <taxon>Eukaryota</taxon>
        <taxon>Metazoa</taxon>
        <taxon>Ecdysozoa</taxon>
        <taxon>Nematoda</taxon>
        <taxon>Chromadorea</taxon>
        <taxon>Rhabditida</taxon>
        <taxon>Tylenchina</taxon>
        <taxon>Panagrolaimomorpha</taxon>
        <taxon>Strongyloidoidea</taxon>
        <taxon>Steinernematidae</taxon>
        <taxon>Steinernema</taxon>
    </lineage>
</organism>
<gene>
    <name evidence="1" type="ORF">L596_004270</name>
</gene>
<protein>
    <submittedName>
        <fullName evidence="1">Uncharacterized protein</fullName>
    </submittedName>
</protein>
<reference evidence="1 2" key="1">
    <citation type="journal article" date="2015" name="Genome Biol.">
        <title>Comparative genomics of Steinernema reveals deeply conserved gene regulatory networks.</title>
        <authorList>
            <person name="Dillman A.R."/>
            <person name="Macchietto M."/>
            <person name="Porter C.F."/>
            <person name="Rogers A."/>
            <person name="Williams B."/>
            <person name="Antoshechkin I."/>
            <person name="Lee M.M."/>
            <person name="Goodwin Z."/>
            <person name="Lu X."/>
            <person name="Lewis E.E."/>
            <person name="Goodrich-Blair H."/>
            <person name="Stock S.P."/>
            <person name="Adams B.J."/>
            <person name="Sternberg P.W."/>
            <person name="Mortazavi A."/>
        </authorList>
    </citation>
    <scope>NUCLEOTIDE SEQUENCE [LARGE SCALE GENOMIC DNA]</scope>
    <source>
        <strain evidence="1 2">ALL</strain>
    </source>
</reference>
<evidence type="ECO:0000313" key="2">
    <source>
        <dbReference type="Proteomes" id="UP000298663"/>
    </source>
</evidence>
<dbReference type="Proteomes" id="UP000298663">
    <property type="component" value="Unassembled WGS sequence"/>
</dbReference>